<keyword evidence="4 8" id="KW-0812">Transmembrane</keyword>
<evidence type="ECO:0000256" key="8">
    <source>
        <dbReference type="SAM" id="Phobius"/>
    </source>
</evidence>
<name>A0A1J5U7D7_9GAMM</name>
<keyword evidence="2" id="KW-1003">Cell membrane</keyword>
<evidence type="ECO:0000256" key="5">
    <source>
        <dbReference type="ARBA" id="ARBA00022989"/>
    </source>
</evidence>
<dbReference type="AlphaFoldDB" id="A0A1J5U7D7"/>
<keyword evidence="14" id="KW-1185">Reference proteome</keyword>
<evidence type="ECO:0000313" key="11">
    <source>
        <dbReference type="EMBL" id="OIR24297.1"/>
    </source>
</evidence>
<keyword evidence="3" id="KW-0132">Cell division</keyword>
<reference evidence="10 14" key="4">
    <citation type="submission" date="2020-05" db="EMBL/GenBank/DDBJ databases">
        <authorList>
            <person name="Petersen J."/>
            <person name="Sayavedra L."/>
        </authorList>
    </citation>
    <scope>NUCLEOTIDE SEQUENCE [LARGE SCALE GENOMIC DNA]</scope>
    <source>
        <strain evidence="10">B thermophilus SOXS</strain>
    </source>
</reference>
<protein>
    <recommendedName>
        <fullName evidence="15">Cell division protein FtsL</fullName>
    </recommendedName>
</protein>
<dbReference type="EMBL" id="MIQH01000730">
    <property type="protein sequence ID" value="OIR24297.1"/>
    <property type="molecule type" value="Genomic_DNA"/>
</dbReference>
<dbReference type="Pfam" id="PF04999">
    <property type="entry name" value="FtsL"/>
    <property type="match status" value="1"/>
</dbReference>
<dbReference type="RefSeq" id="WP_071564795.1">
    <property type="nucleotide sequence ID" value="NZ_CAESAQ020000076.1"/>
</dbReference>
<dbReference type="Proteomes" id="UP000182798">
    <property type="component" value="Unassembled WGS sequence"/>
</dbReference>
<keyword evidence="5 8" id="KW-1133">Transmembrane helix</keyword>
<proteinExistence type="predicted"/>
<dbReference type="Proteomes" id="UP000643672">
    <property type="component" value="Unassembled WGS sequence"/>
</dbReference>
<evidence type="ECO:0008006" key="15">
    <source>
        <dbReference type="Google" id="ProtNLM"/>
    </source>
</evidence>
<feature type="transmembrane region" description="Helical" evidence="8">
    <location>
        <begin position="12"/>
        <end position="30"/>
    </location>
</feature>
<dbReference type="OrthoDB" id="9816024at2"/>
<reference evidence="11" key="2">
    <citation type="journal article" date="2017" name="Stand. Genomic Sci.">
        <title>Genome sequence of the sulfur-oxidizing Bathymodiolus thermophilus gill endosymbiont.</title>
        <authorList>
            <person name="Ponnudurai R."/>
            <person name="Sayavedra L."/>
            <person name="Kleiner M."/>
            <person name="Heiden S.E."/>
            <person name="Thurmer A."/>
            <person name="Felbeck H."/>
            <person name="Schluter R."/>
            <person name="Sievert S.M."/>
            <person name="Daniel R."/>
            <person name="Schweder T."/>
            <person name="Markert S."/>
        </authorList>
    </citation>
    <scope>NUCLEOTIDE SEQUENCE</scope>
    <source>
        <strain evidence="11">BAT/CrabSpa'14</strain>
    </source>
</reference>
<evidence type="ECO:0000256" key="4">
    <source>
        <dbReference type="ARBA" id="ARBA00022692"/>
    </source>
</evidence>
<evidence type="ECO:0000256" key="7">
    <source>
        <dbReference type="ARBA" id="ARBA00023306"/>
    </source>
</evidence>
<evidence type="ECO:0000313" key="12">
    <source>
        <dbReference type="Proteomes" id="UP000182798"/>
    </source>
</evidence>
<dbReference type="KEGG" id="bthg:MS2017_0441"/>
<dbReference type="EMBL" id="CP024634">
    <property type="protein sequence ID" value="AYQ56185.1"/>
    <property type="molecule type" value="Genomic_DNA"/>
</dbReference>
<evidence type="ECO:0000313" key="9">
    <source>
        <dbReference type="EMBL" id="AYQ56185.1"/>
    </source>
</evidence>
<dbReference type="EMBL" id="CAESAQ020000076">
    <property type="protein sequence ID" value="CAB5502464.1"/>
    <property type="molecule type" value="Genomic_DNA"/>
</dbReference>
<dbReference type="Proteomes" id="UP000278334">
    <property type="component" value="Chromosome"/>
</dbReference>
<dbReference type="InterPro" id="IPR011922">
    <property type="entry name" value="Cell_div_FtsL"/>
</dbReference>
<keyword evidence="7" id="KW-0131">Cell cycle</keyword>
<accession>A0A1J5U7D7</accession>
<sequence length="90" mass="10615">MLKIFTATRINIVLIIALVILSFLTITWHNQNRLLYKKIKSTQRDNQKIIARQKQLLIEHSEQMRGDKIKAKAVKILHMQQPSKIRMLPL</sequence>
<evidence type="ECO:0000313" key="14">
    <source>
        <dbReference type="Proteomes" id="UP000643672"/>
    </source>
</evidence>
<keyword evidence="6 8" id="KW-0472">Membrane</keyword>
<organism evidence="11 12">
    <name type="scientific">Bathymodiolus thermophilus thioautotrophic gill symbiont</name>
    <dbReference type="NCBI Taxonomy" id="2360"/>
    <lineage>
        <taxon>Bacteria</taxon>
        <taxon>Pseudomonadati</taxon>
        <taxon>Pseudomonadota</taxon>
        <taxon>Gammaproteobacteria</taxon>
        <taxon>sulfur-oxidizing symbionts</taxon>
    </lineage>
</organism>
<comment type="subcellular location">
    <subcellularLocation>
        <location evidence="1">Cell membrane</location>
        <topology evidence="1">Single-pass type II membrane protein</topology>
    </subcellularLocation>
</comment>
<evidence type="ECO:0000256" key="3">
    <source>
        <dbReference type="ARBA" id="ARBA00022618"/>
    </source>
</evidence>
<reference evidence="12" key="1">
    <citation type="submission" date="2016-09" db="EMBL/GenBank/DDBJ databases">
        <title>Genome Sequence of Bathymodiolus thermophilus sulfur-oxidizing gill endosymbiont.</title>
        <authorList>
            <person name="Ponnudurai R."/>
            <person name="Kleiner M."/>
            <person name="Sayavedra L."/>
            <person name="Thuermer A."/>
            <person name="Felbeck H."/>
            <person name="Schlueter R."/>
            <person name="Schweder T."/>
            <person name="Markert S."/>
        </authorList>
    </citation>
    <scope>NUCLEOTIDE SEQUENCE [LARGE SCALE GENOMIC DNA]</scope>
    <source>
        <strain evidence="12">BAT/CrabSpa'14</strain>
    </source>
</reference>
<evidence type="ECO:0000256" key="2">
    <source>
        <dbReference type="ARBA" id="ARBA00022475"/>
    </source>
</evidence>
<reference evidence="9 13" key="3">
    <citation type="submission" date="2017-11" db="EMBL/GenBank/DDBJ databases">
        <title>Genome sequence of the bacterial symbiont EPR9N from a vent mussel Bathymodiolus thermophilus.</title>
        <authorList>
            <person name="Won Y.-J."/>
        </authorList>
    </citation>
    <scope>NUCLEOTIDE SEQUENCE [LARGE SCALE GENOMIC DNA]</scope>
    <source>
        <strain evidence="9 13">EPR9N</strain>
    </source>
</reference>
<gene>
    <name evidence="11" type="ORF">BGC33_10050</name>
    <name evidence="9" type="ORF">MS2017_0441</name>
    <name evidence="10" type="ORF">THERMOS_1608</name>
</gene>
<dbReference type="GO" id="GO:0005886">
    <property type="term" value="C:plasma membrane"/>
    <property type="evidence" value="ECO:0007669"/>
    <property type="project" value="UniProtKB-SubCell"/>
</dbReference>
<evidence type="ECO:0000256" key="6">
    <source>
        <dbReference type="ARBA" id="ARBA00023136"/>
    </source>
</evidence>
<dbReference type="GO" id="GO:0051301">
    <property type="term" value="P:cell division"/>
    <property type="evidence" value="ECO:0007669"/>
    <property type="project" value="UniProtKB-KW"/>
</dbReference>
<evidence type="ECO:0000313" key="13">
    <source>
        <dbReference type="Proteomes" id="UP000278334"/>
    </source>
</evidence>
<evidence type="ECO:0000256" key="1">
    <source>
        <dbReference type="ARBA" id="ARBA00004401"/>
    </source>
</evidence>
<evidence type="ECO:0000313" key="10">
    <source>
        <dbReference type="EMBL" id="CAB5502464.1"/>
    </source>
</evidence>